<name>A0A1G7XGE0_9VIBR</name>
<evidence type="ECO:0000256" key="2">
    <source>
        <dbReference type="SAM" id="SignalP"/>
    </source>
</evidence>
<dbReference type="PANTHER" id="PTHR38105:SF5">
    <property type="entry name" value="OUTER MEMBRANE PROTEIN"/>
    <property type="match status" value="1"/>
</dbReference>
<proteinExistence type="predicted"/>
<sequence>MKTKLLTSAILLAVTSTAAHAVSINMRHEWTPEFEGNDQVHKDRIAVSHRFANGVGFEVEAKYKSGDGFFDFDQFVDAGNQANISYKMKLGNGFDLTPQYKIENDSSSHNHQLNLTLGYKINDDWSTSFRHRYNYKLKNGEYDSHYNRWTVGLGYKGIEDWSLSGSTDYTFKEEGDESWKGNKNGFTEINFKAEYKWGNGWSPFAEFGVTPEKKEGSSEKDTWKPRYRVGMKYSF</sequence>
<dbReference type="Pfam" id="PF06178">
    <property type="entry name" value="KdgM"/>
    <property type="match status" value="1"/>
</dbReference>
<evidence type="ECO:0000313" key="3">
    <source>
        <dbReference type="EMBL" id="SDG83184.1"/>
    </source>
</evidence>
<dbReference type="RefSeq" id="WP_093269990.1">
    <property type="nucleotide sequence ID" value="NZ_FNDD01000003.1"/>
</dbReference>
<accession>A0A1G7XGE0</accession>
<feature type="chain" id="PRO_5011769954" evidence="2">
    <location>
        <begin position="22"/>
        <end position="235"/>
    </location>
</feature>
<keyword evidence="4" id="KW-1185">Reference proteome</keyword>
<reference evidence="3 4" key="1">
    <citation type="submission" date="2016-10" db="EMBL/GenBank/DDBJ databases">
        <authorList>
            <person name="de Groot N.N."/>
        </authorList>
    </citation>
    <scope>NUCLEOTIDE SEQUENCE [LARGE SCALE GENOMIC DNA]</scope>
    <source>
        <strain evidence="3 4">CGMCC 1.10228</strain>
    </source>
</reference>
<gene>
    <name evidence="3" type="ORF">SAMN04488136_103145</name>
</gene>
<dbReference type="Gene3D" id="2.40.160.40">
    <property type="entry name" value="monomeric porin ompg"/>
    <property type="match status" value="1"/>
</dbReference>
<protein>
    <submittedName>
        <fullName evidence="3">Oligogalacturonate-specific porin</fullName>
    </submittedName>
</protein>
<dbReference type="GO" id="GO:0009279">
    <property type="term" value="C:cell outer membrane"/>
    <property type="evidence" value="ECO:0007669"/>
    <property type="project" value="TreeGrafter"/>
</dbReference>
<feature type="signal peptide" evidence="2">
    <location>
        <begin position="1"/>
        <end position="21"/>
    </location>
</feature>
<dbReference type="STRING" id="861298.SAMN04488136_103145"/>
<dbReference type="InterPro" id="IPR053713">
    <property type="entry name" value="Bact_OM_Channel_sf"/>
</dbReference>
<dbReference type="OrthoDB" id="5817226at2"/>
<dbReference type="SUPFAM" id="SSF56935">
    <property type="entry name" value="Porins"/>
    <property type="match status" value="1"/>
</dbReference>
<dbReference type="GO" id="GO:0015288">
    <property type="term" value="F:porin activity"/>
    <property type="evidence" value="ECO:0007669"/>
    <property type="project" value="TreeGrafter"/>
</dbReference>
<dbReference type="InterPro" id="IPR009331">
    <property type="entry name" value="Oligogalacturonate-sp_porin"/>
</dbReference>
<organism evidence="3 4">
    <name type="scientific">Vibrio xiamenensis</name>
    <dbReference type="NCBI Taxonomy" id="861298"/>
    <lineage>
        <taxon>Bacteria</taxon>
        <taxon>Pseudomonadati</taxon>
        <taxon>Pseudomonadota</taxon>
        <taxon>Gammaproteobacteria</taxon>
        <taxon>Vibrionales</taxon>
        <taxon>Vibrionaceae</taxon>
        <taxon>Vibrio</taxon>
    </lineage>
</organism>
<dbReference type="AlphaFoldDB" id="A0A1G7XGE0"/>
<dbReference type="Proteomes" id="UP000198854">
    <property type="component" value="Unassembled WGS sequence"/>
</dbReference>
<keyword evidence="1 2" id="KW-0732">Signal</keyword>
<dbReference type="GO" id="GO:0015772">
    <property type="term" value="P:oligosaccharide transport"/>
    <property type="evidence" value="ECO:0007669"/>
    <property type="project" value="TreeGrafter"/>
</dbReference>
<dbReference type="EMBL" id="FNDD01000003">
    <property type="protein sequence ID" value="SDG83184.1"/>
    <property type="molecule type" value="Genomic_DNA"/>
</dbReference>
<dbReference type="PANTHER" id="PTHR38105">
    <property type="entry name" value="OUTER MEMBRANE PROTEIN-RELATED-RELATED"/>
    <property type="match status" value="1"/>
</dbReference>
<evidence type="ECO:0000256" key="1">
    <source>
        <dbReference type="ARBA" id="ARBA00022729"/>
    </source>
</evidence>
<evidence type="ECO:0000313" key="4">
    <source>
        <dbReference type="Proteomes" id="UP000198854"/>
    </source>
</evidence>